<keyword evidence="1" id="KW-0732">Signal</keyword>
<feature type="chain" id="PRO_5044717053" evidence="1">
    <location>
        <begin position="21"/>
        <end position="98"/>
    </location>
</feature>
<evidence type="ECO:0000256" key="1">
    <source>
        <dbReference type="SAM" id="SignalP"/>
    </source>
</evidence>
<keyword evidence="3" id="KW-1185">Reference proteome</keyword>
<proteinExistence type="predicted"/>
<protein>
    <submittedName>
        <fullName evidence="2">Uncharacterized protein</fullName>
    </submittedName>
</protein>
<gene>
    <name evidence="2" type="ORF">O3P69_013247</name>
</gene>
<accession>A0AAW0TZ77</accession>
<feature type="signal peptide" evidence="1">
    <location>
        <begin position="1"/>
        <end position="20"/>
    </location>
</feature>
<organism evidence="2 3">
    <name type="scientific">Scylla paramamosain</name>
    <name type="common">Mud crab</name>
    <dbReference type="NCBI Taxonomy" id="85552"/>
    <lineage>
        <taxon>Eukaryota</taxon>
        <taxon>Metazoa</taxon>
        <taxon>Ecdysozoa</taxon>
        <taxon>Arthropoda</taxon>
        <taxon>Crustacea</taxon>
        <taxon>Multicrustacea</taxon>
        <taxon>Malacostraca</taxon>
        <taxon>Eumalacostraca</taxon>
        <taxon>Eucarida</taxon>
        <taxon>Decapoda</taxon>
        <taxon>Pleocyemata</taxon>
        <taxon>Brachyura</taxon>
        <taxon>Eubrachyura</taxon>
        <taxon>Portunoidea</taxon>
        <taxon>Portunidae</taxon>
        <taxon>Portuninae</taxon>
        <taxon>Scylla</taxon>
    </lineage>
</organism>
<dbReference type="AlphaFoldDB" id="A0AAW0TZ77"/>
<dbReference type="Proteomes" id="UP001487740">
    <property type="component" value="Unassembled WGS sequence"/>
</dbReference>
<name>A0AAW0TZ77_SCYPA</name>
<reference evidence="2 3" key="1">
    <citation type="submission" date="2023-03" db="EMBL/GenBank/DDBJ databases">
        <title>High-quality genome of Scylla paramamosain provides insights in environmental adaptation.</title>
        <authorList>
            <person name="Zhang L."/>
        </authorList>
    </citation>
    <scope>NUCLEOTIDE SEQUENCE [LARGE SCALE GENOMIC DNA]</scope>
    <source>
        <strain evidence="2">LZ_2023a</strain>
        <tissue evidence="2">Muscle</tissue>
    </source>
</reference>
<dbReference type="EMBL" id="JARAKH010000021">
    <property type="protein sequence ID" value="KAK8393079.1"/>
    <property type="molecule type" value="Genomic_DNA"/>
</dbReference>
<comment type="caution">
    <text evidence="2">The sequence shown here is derived from an EMBL/GenBank/DDBJ whole genome shotgun (WGS) entry which is preliminary data.</text>
</comment>
<sequence length="98" mass="10427">MKLFFVVLPALAALAASVVALPADERRVRAGDSVVYVGAVVEYESYHEVTDDGEEGITQENAVFLAQYAALAKAQANKLTDACGQGGIFMCQPKSSSW</sequence>
<evidence type="ECO:0000313" key="2">
    <source>
        <dbReference type="EMBL" id="KAK8393079.1"/>
    </source>
</evidence>
<evidence type="ECO:0000313" key="3">
    <source>
        <dbReference type="Proteomes" id="UP001487740"/>
    </source>
</evidence>
<dbReference type="EMBL" id="JARAKH010000021">
    <property type="protein sequence ID" value="KAK8393080.1"/>
    <property type="molecule type" value="Genomic_DNA"/>
</dbReference>